<proteinExistence type="predicted"/>
<gene>
    <name evidence="2" type="ORF">SM124_15110</name>
</gene>
<reference evidence="2 3" key="1">
    <citation type="submission" date="2023-11" db="EMBL/GenBank/DDBJ databases">
        <title>Bacillus jintuensis, isolated from a mudflat on the Beibu Gulf coast.</title>
        <authorList>
            <person name="Li M."/>
        </authorList>
    </citation>
    <scope>NUCLEOTIDE SEQUENCE [LARGE SCALE GENOMIC DNA]</scope>
    <source>
        <strain evidence="2 3">31A1R</strain>
    </source>
</reference>
<dbReference type="Proteomes" id="UP001290455">
    <property type="component" value="Unassembled WGS sequence"/>
</dbReference>
<evidence type="ECO:0008006" key="4">
    <source>
        <dbReference type="Google" id="ProtNLM"/>
    </source>
</evidence>
<evidence type="ECO:0000313" key="3">
    <source>
        <dbReference type="Proteomes" id="UP001290455"/>
    </source>
</evidence>
<dbReference type="RefSeq" id="WP_322447346.1">
    <property type="nucleotide sequence ID" value="NZ_JAXOFX010000010.1"/>
</dbReference>
<keyword evidence="3" id="KW-1185">Reference proteome</keyword>
<keyword evidence="1" id="KW-0812">Transmembrane</keyword>
<feature type="transmembrane region" description="Helical" evidence="1">
    <location>
        <begin position="56"/>
        <end position="76"/>
    </location>
</feature>
<dbReference type="EMBL" id="JAXOFX010000010">
    <property type="protein sequence ID" value="MDZ5473046.1"/>
    <property type="molecule type" value="Genomic_DNA"/>
</dbReference>
<comment type="caution">
    <text evidence="2">The sequence shown here is derived from an EMBL/GenBank/DDBJ whole genome shotgun (WGS) entry which is preliminary data.</text>
</comment>
<name>A0ABU5J0W6_9BACI</name>
<keyword evidence="1" id="KW-0472">Membrane</keyword>
<feature type="transmembrane region" description="Helical" evidence="1">
    <location>
        <begin position="6"/>
        <end position="26"/>
    </location>
</feature>
<evidence type="ECO:0000313" key="2">
    <source>
        <dbReference type="EMBL" id="MDZ5473046.1"/>
    </source>
</evidence>
<organism evidence="2 3">
    <name type="scientific">Robertmurraya mangrovi</name>
    <dbReference type="NCBI Taxonomy" id="3098077"/>
    <lineage>
        <taxon>Bacteria</taxon>
        <taxon>Bacillati</taxon>
        <taxon>Bacillota</taxon>
        <taxon>Bacilli</taxon>
        <taxon>Bacillales</taxon>
        <taxon>Bacillaceae</taxon>
        <taxon>Robertmurraya</taxon>
    </lineage>
</organism>
<protein>
    <recommendedName>
        <fullName evidence="4">NADH dehydrogenase subunit 4L</fullName>
    </recommendedName>
</protein>
<sequence length="89" mass="10430">MVINFGIFMFVLLLNALIITAVFQVFFPQINMLYVFIFLYVITSVYLWSRSAIFEWGVLSALALGALIISSVFWLSQRRYRKVLKKQKI</sequence>
<evidence type="ECO:0000256" key="1">
    <source>
        <dbReference type="SAM" id="Phobius"/>
    </source>
</evidence>
<keyword evidence="1" id="KW-1133">Transmembrane helix</keyword>
<feature type="transmembrane region" description="Helical" evidence="1">
    <location>
        <begin position="33"/>
        <end position="50"/>
    </location>
</feature>
<accession>A0ABU5J0W6</accession>